<sequence length="272" mass="30818">MHTSVGSPHYTHGSDENSFERYELFNDVLLPATQQGISSLPQRADMKVLEVGCGIGDTACYFAQEVCPEGHVTAFDISKELLAVGRKNAEERGIQNISFVCADAFDFDYAEEHYDLIHTRCVLIHLRDPATIVSKIYKALKPSGWLFVEEEYTPVRGSANELWQKRFVVWLEQIVRSGGGHPFFTRRHLPDLMASIGFQDIRAENFVFTPDQEKYFKMISLALSRELKAGLIQEEIASENVVEQMLQMFKSIDTSISNQTINMPQVFGSKPE</sequence>
<dbReference type="CDD" id="cd02440">
    <property type="entry name" value="AdoMet_MTases"/>
    <property type="match status" value="1"/>
</dbReference>
<keyword evidence="3" id="KW-1185">Reference proteome</keyword>
<feature type="domain" description="Methyltransferase" evidence="1">
    <location>
        <begin position="44"/>
        <end position="152"/>
    </location>
</feature>
<evidence type="ECO:0000259" key="1">
    <source>
        <dbReference type="Pfam" id="PF13847"/>
    </source>
</evidence>
<reference evidence="3" key="1">
    <citation type="journal article" date="2019" name="Int. J. Syst. Evol. Microbiol.">
        <title>The Global Catalogue of Microorganisms (GCM) 10K type strain sequencing project: providing services to taxonomists for standard genome sequencing and annotation.</title>
        <authorList>
            <consortium name="The Broad Institute Genomics Platform"/>
            <consortium name="The Broad Institute Genome Sequencing Center for Infectious Disease"/>
            <person name="Wu L."/>
            <person name="Ma J."/>
        </authorList>
    </citation>
    <scope>NUCLEOTIDE SEQUENCE [LARGE SCALE GENOMIC DNA]</scope>
    <source>
        <strain evidence="3">KCTC 12861</strain>
    </source>
</reference>
<dbReference type="PANTHER" id="PTHR43591">
    <property type="entry name" value="METHYLTRANSFERASE"/>
    <property type="match status" value="1"/>
</dbReference>
<protein>
    <recommendedName>
        <fullName evidence="1">Methyltransferase domain-containing protein</fullName>
    </recommendedName>
</protein>
<dbReference type="Proteomes" id="UP000637980">
    <property type="component" value="Unassembled WGS sequence"/>
</dbReference>
<dbReference type="RefSeq" id="WP_189435717.1">
    <property type="nucleotide sequence ID" value="NZ_BMXE01000002.1"/>
</dbReference>
<gene>
    <name evidence="2" type="ORF">GCM10007094_10260</name>
</gene>
<name>A0ABQ3E6K9_9HYPH</name>
<organism evidence="2 3">
    <name type="scientific">Pseudovibrio japonicus</name>
    <dbReference type="NCBI Taxonomy" id="366534"/>
    <lineage>
        <taxon>Bacteria</taxon>
        <taxon>Pseudomonadati</taxon>
        <taxon>Pseudomonadota</taxon>
        <taxon>Alphaproteobacteria</taxon>
        <taxon>Hyphomicrobiales</taxon>
        <taxon>Stappiaceae</taxon>
        <taxon>Pseudovibrio</taxon>
    </lineage>
</organism>
<evidence type="ECO:0000313" key="3">
    <source>
        <dbReference type="Proteomes" id="UP000637980"/>
    </source>
</evidence>
<dbReference type="SUPFAM" id="SSF53335">
    <property type="entry name" value="S-adenosyl-L-methionine-dependent methyltransferases"/>
    <property type="match status" value="1"/>
</dbReference>
<accession>A0ABQ3E6K9</accession>
<proteinExistence type="predicted"/>
<dbReference type="InterPro" id="IPR025714">
    <property type="entry name" value="Methyltranfer_dom"/>
</dbReference>
<dbReference type="Pfam" id="PF13847">
    <property type="entry name" value="Methyltransf_31"/>
    <property type="match status" value="1"/>
</dbReference>
<dbReference type="InterPro" id="IPR029063">
    <property type="entry name" value="SAM-dependent_MTases_sf"/>
</dbReference>
<dbReference type="EMBL" id="BMXE01000002">
    <property type="protein sequence ID" value="GHB24167.1"/>
    <property type="molecule type" value="Genomic_DNA"/>
</dbReference>
<evidence type="ECO:0000313" key="2">
    <source>
        <dbReference type="EMBL" id="GHB24167.1"/>
    </source>
</evidence>
<dbReference type="PANTHER" id="PTHR43591:SF24">
    <property type="entry name" value="2-METHOXY-6-POLYPRENYL-1,4-BENZOQUINOL METHYLASE, MITOCHONDRIAL"/>
    <property type="match status" value="1"/>
</dbReference>
<dbReference type="Gene3D" id="3.40.50.150">
    <property type="entry name" value="Vaccinia Virus protein VP39"/>
    <property type="match status" value="1"/>
</dbReference>
<comment type="caution">
    <text evidence="2">The sequence shown here is derived from an EMBL/GenBank/DDBJ whole genome shotgun (WGS) entry which is preliminary data.</text>
</comment>